<dbReference type="Pfam" id="PF05721">
    <property type="entry name" value="PhyH"/>
    <property type="match status" value="1"/>
</dbReference>
<evidence type="ECO:0000313" key="2">
    <source>
        <dbReference type="Proteomes" id="UP000237846"/>
    </source>
</evidence>
<dbReference type="GO" id="GO:0005524">
    <property type="term" value="F:ATP binding"/>
    <property type="evidence" value="ECO:0007669"/>
    <property type="project" value="InterPro"/>
</dbReference>
<dbReference type="EMBL" id="PVZC01000002">
    <property type="protein sequence ID" value="PRY00478.1"/>
    <property type="molecule type" value="Genomic_DNA"/>
</dbReference>
<keyword evidence="1" id="KW-0560">Oxidoreductase</keyword>
<dbReference type="GO" id="GO:0005506">
    <property type="term" value="F:iron ion binding"/>
    <property type="evidence" value="ECO:0007669"/>
    <property type="project" value="UniProtKB-ARBA"/>
</dbReference>
<dbReference type="Gene3D" id="2.60.120.620">
    <property type="entry name" value="q2cbj1_9rhob like domain"/>
    <property type="match status" value="1"/>
</dbReference>
<dbReference type="GO" id="GO:0016706">
    <property type="term" value="F:2-oxoglutarate-dependent dioxygenase activity"/>
    <property type="evidence" value="ECO:0007669"/>
    <property type="project" value="UniProtKB-ARBA"/>
</dbReference>
<dbReference type="RefSeq" id="WP_106241882.1">
    <property type="nucleotide sequence ID" value="NZ_PVZC01000002.1"/>
</dbReference>
<dbReference type="Proteomes" id="UP000237846">
    <property type="component" value="Unassembled WGS sequence"/>
</dbReference>
<keyword evidence="1" id="KW-0223">Dioxygenase</keyword>
<comment type="caution">
    <text evidence="1">The sequence shown here is derived from an EMBL/GenBank/DDBJ whole genome shotgun (WGS) entry which is preliminary data.</text>
</comment>
<organism evidence="1 2">
    <name type="scientific">Allonocardiopsis opalescens</name>
    <dbReference type="NCBI Taxonomy" id="1144618"/>
    <lineage>
        <taxon>Bacteria</taxon>
        <taxon>Bacillati</taxon>
        <taxon>Actinomycetota</taxon>
        <taxon>Actinomycetes</taxon>
        <taxon>Streptosporangiales</taxon>
        <taxon>Allonocardiopsis</taxon>
    </lineage>
</organism>
<dbReference type="PANTHER" id="PTHR20883:SF49">
    <property type="entry name" value="PHYTANOYL-COA DIOXYGENASE"/>
    <property type="match status" value="1"/>
</dbReference>
<dbReference type="GO" id="GO:0006426">
    <property type="term" value="P:glycyl-tRNA aminoacylation"/>
    <property type="evidence" value="ECO:0007669"/>
    <property type="project" value="InterPro"/>
</dbReference>
<evidence type="ECO:0000313" key="1">
    <source>
        <dbReference type="EMBL" id="PRY00478.1"/>
    </source>
</evidence>
<dbReference type="GO" id="GO:0005737">
    <property type="term" value="C:cytoplasm"/>
    <property type="evidence" value="ECO:0007669"/>
    <property type="project" value="InterPro"/>
</dbReference>
<dbReference type="OrthoDB" id="9814777at2"/>
<dbReference type="AlphaFoldDB" id="A0A2T0Q9D4"/>
<proteinExistence type="predicted"/>
<gene>
    <name evidence="1" type="ORF">CLV72_102109</name>
</gene>
<accession>A0A2T0Q9D4</accession>
<dbReference type="InterPro" id="IPR008775">
    <property type="entry name" value="Phytyl_CoA_dOase-like"/>
</dbReference>
<name>A0A2T0Q9D4_9ACTN</name>
<keyword evidence="2" id="KW-1185">Reference proteome</keyword>
<dbReference type="SUPFAM" id="SSF51197">
    <property type="entry name" value="Clavaminate synthase-like"/>
    <property type="match status" value="1"/>
</dbReference>
<dbReference type="InterPro" id="IPR006194">
    <property type="entry name" value="Gly-tRNA-synth_heterodimer"/>
</dbReference>
<sequence length="271" mass="30584">MSLTDELLDAPVPTPPETVRDFERDGFVKLRGVLDPATVRAYEPEITGTVLERNTVHAPMAERSTTQRAFLQVGNVWRHSERARRLVFSRRLAAIAADLLQVDAVRLFADQALYKEPGGGITPWHADQYYWPLSSDRVCTAWIPLQDTPLEMGPLSFAAGSHRFEFGRDMPISDESERAMQQALSERDFPVECSPYAAGDVSFHVGWIFHRAERNLSEAPRRVLTVIYMDADITVAPLVRPQQQRELDLLMTGARIGEVPDTPSNPVLFRR</sequence>
<dbReference type="PANTHER" id="PTHR20883">
    <property type="entry name" value="PHYTANOYL-COA DIOXYGENASE DOMAIN CONTAINING 1"/>
    <property type="match status" value="1"/>
</dbReference>
<protein>
    <submittedName>
        <fullName evidence="1">Ectoine hydroxylase-related dioxygenase (Phytanoyl-CoA dioxygenase family)</fullName>
    </submittedName>
</protein>
<dbReference type="PROSITE" id="PS50861">
    <property type="entry name" value="AA_TRNA_LIGASE_II_GLYAB"/>
    <property type="match status" value="1"/>
</dbReference>
<dbReference type="GO" id="GO:0004820">
    <property type="term" value="F:glycine-tRNA ligase activity"/>
    <property type="evidence" value="ECO:0007669"/>
    <property type="project" value="InterPro"/>
</dbReference>
<reference evidence="1 2" key="1">
    <citation type="submission" date="2018-03" db="EMBL/GenBank/DDBJ databases">
        <title>Genomic Encyclopedia of Archaeal and Bacterial Type Strains, Phase II (KMG-II): from individual species to whole genera.</title>
        <authorList>
            <person name="Goeker M."/>
        </authorList>
    </citation>
    <scope>NUCLEOTIDE SEQUENCE [LARGE SCALE GENOMIC DNA]</scope>
    <source>
        <strain evidence="1 2">DSM 45601</strain>
    </source>
</reference>